<protein>
    <submittedName>
        <fullName evidence="2">Uncharacterized protein</fullName>
    </submittedName>
</protein>
<reference evidence="3" key="1">
    <citation type="submission" date="2015-07" db="EMBL/GenBank/DDBJ databases">
        <title>Genome sequencing of Sunxiuqinia dokdonensis strain SK.</title>
        <authorList>
            <person name="Ahn S."/>
            <person name="Kim B.-C."/>
        </authorList>
    </citation>
    <scope>NUCLEOTIDE SEQUENCE [LARGE SCALE GENOMIC DNA]</scope>
    <source>
        <strain evidence="3">SK</strain>
    </source>
</reference>
<dbReference type="Proteomes" id="UP000036958">
    <property type="component" value="Unassembled WGS sequence"/>
</dbReference>
<dbReference type="RefSeq" id="WP_053185690.1">
    <property type="nucleotide sequence ID" value="NZ_LGIA01000177.1"/>
</dbReference>
<proteinExistence type="predicted"/>
<dbReference type="STRING" id="1409788.NC99_33980"/>
<feature type="transmembrane region" description="Helical" evidence="1">
    <location>
        <begin position="74"/>
        <end position="91"/>
    </location>
</feature>
<evidence type="ECO:0000313" key="3">
    <source>
        <dbReference type="Proteomes" id="UP000036958"/>
    </source>
</evidence>
<evidence type="ECO:0000256" key="1">
    <source>
        <dbReference type="SAM" id="Phobius"/>
    </source>
</evidence>
<dbReference type="AlphaFoldDB" id="A0A0L8V5R8"/>
<gene>
    <name evidence="2" type="ORF">NC99_33980</name>
</gene>
<organism evidence="2 3">
    <name type="scientific">Sunxiuqinia dokdonensis</name>
    <dbReference type="NCBI Taxonomy" id="1409788"/>
    <lineage>
        <taxon>Bacteria</taxon>
        <taxon>Pseudomonadati</taxon>
        <taxon>Bacteroidota</taxon>
        <taxon>Bacteroidia</taxon>
        <taxon>Marinilabiliales</taxon>
        <taxon>Prolixibacteraceae</taxon>
        <taxon>Sunxiuqinia</taxon>
    </lineage>
</organism>
<accession>A0A0L8V5R8</accession>
<comment type="caution">
    <text evidence="2">The sequence shown here is derived from an EMBL/GenBank/DDBJ whole genome shotgun (WGS) entry which is preliminary data.</text>
</comment>
<name>A0A0L8V5R8_9BACT</name>
<keyword evidence="1" id="KW-0812">Transmembrane</keyword>
<dbReference type="OrthoDB" id="1452733at2"/>
<sequence length="95" mass="11341">MFLSSAGHVADMIARMKANRELRKRNNPFQKNEPGIYEGKTIPLKYKPVSDFRKKSFLEKIKRESVRQRTNDRLFLLIFIGLFILLFGWFVRNYT</sequence>
<dbReference type="EMBL" id="LGIA01000177">
    <property type="protein sequence ID" value="KOH43776.1"/>
    <property type="molecule type" value="Genomic_DNA"/>
</dbReference>
<keyword evidence="1" id="KW-1133">Transmembrane helix</keyword>
<keyword evidence="1" id="KW-0472">Membrane</keyword>
<keyword evidence="3" id="KW-1185">Reference proteome</keyword>
<evidence type="ECO:0000313" key="2">
    <source>
        <dbReference type="EMBL" id="KOH43776.1"/>
    </source>
</evidence>